<keyword evidence="3" id="KW-1185">Reference proteome</keyword>
<sequence length="151" mass="18019">MEEEEEKTKKGGGINLDWDKLFPKNEAEPPQLLVVHKNNSNNNKKRKMGIVQIDDDDEKCENLEEKSNFEKKINIEEKYNSEERFRGVSDREMVERVERMKKNVYDLKFRDGGEKYVISIKRLEDELERRRLVKTQKVGFFAVMYQKDCPV</sequence>
<dbReference type="EMBL" id="BAABME010019301">
    <property type="protein sequence ID" value="GAA0156747.1"/>
    <property type="molecule type" value="Genomic_DNA"/>
</dbReference>
<feature type="region of interest" description="Disordered" evidence="1">
    <location>
        <begin position="1"/>
        <end position="21"/>
    </location>
</feature>
<dbReference type="AlphaFoldDB" id="A0AAV3Q3D2"/>
<evidence type="ECO:0000313" key="2">
    <source>
        <dbReference type="EMBL" id="GAA0156747.1"/>
    </source>
</evidence>
<protein>
    <submittedName>
        <fullName evidence="2">Uncharacterized protein</fullName>
    </submittedName>
</protein>
<accession>A0AAV3Q3D2</accession>
<name>A0AAV3Q3D2_LITER</name>
<gene>
    <name evidence="2" type="ORF">LIER_38338</name>
</gene>
<proteinExistence type="predicted"/>
<reference evidence="2 3" key="1">
    <citation type="submission" date="2024-01" db="EMBL/GenBank/DDBJ databases">
        <title>The complete chloroplast genome sequence of Lithospermum erythrorhizon: insights into the phylogenetic relationship among Boraginaceae species and the maternal lineages of purple gromwells.</title>
        <authorList>
            <person name="Okada T."/>
            <person name="Watanabe K."/>
        </authorList>
    </citation>
    <scope>NUCLEOTIDE SEQUENCE [LARGE SCALE GENOMIC DNA]</scope>
</reference>
<dbReference type="Proteomes" id="UP001454036">
    <property type="component" value="Unassembled WGS sequence"/>
</dbReference>
<evidence type="ECO:0000256" key="1">
    <source>
        <dbReference type="SAM" id="MobiDB-lite"/>
    </source>
</evidence>
<organism evidence="2 3">
    <name type="scientific">Lithospermum erythrorhizon</name>
    <name type="common">Purple gromwell</name>
    <name type="synonym">Lithospermum officinale var. erythrorhizon</name>
    <dbReference type="NCBI Taxonomy" id="34254"/>
    <lineage>
        <taxon>Eukaryota</taxon>
        <taxon>Viridiplantae</taxon>
        <taxon>Streptophyta</taxon>
        <taxon>Embryophyta</taxon>
        <taxon>Tracheophyta</taxon>
        <taxon>Spermatophyta</taxon>
        <taxon>Magnoliopsida</taxon>
        <taxon>eudicotyledons</taxon>
        <taxon>Gunneridae</taxon>
        <taxon>Pentapetalae</taxon>
        <taxon>asterids</taxon>
        <taxon>lamiids</taxon>
        <taxon>Boraginales</taxon>
        <taxon>Boraginaceae</taxon>
        <taxon>Boraginoideae</taxon>
        <taxon>Lithospermeae</taxon>
        <taxon>Lithospermum</taxon>
    </lineage>
</organism>
<comment type="caution">
    <text evidence="2">The sequence shown here is derived from an EMBL/GenBank/DDBJ whole genome shotgun (WGS) entry which is preliminary data.</text>
</comment>
<evidence type="ECO:0000313" key="3">
    <source>
        <dbReference type="Proteomes" id="UP001454036"/>
    </source>
</evidence>